<dbReference type="Proteomes" id="UP001378592">
    <property type="component" value="Unassembled WGS sequence"/>
</dbReference>
<evidence type="ECO:0000256" key="8">
    <source>
        <dbReference type="ARBA" id="ARBA00023002"/>
    </source>
</evidence>
<evidence type="ECO:0000256" key="3">
    <source>
        <dbReference type="ARBA" id="ARBA00004174"/>
    </source>
</evidence>
<comment type="cofactor">
    <cofactor evidence="1 11">
        <name>heme</name>
        <dbReference type="ChEBI" id="CHEBI:30413"/>
    </cofactor>
</comment>
<proteinExistence type="inferred from homology"/>
<keyword evidence="9 11" id="KW-0408">Iron</keyword>
<dbReference type="EMBL" id="JAZDUA010000175">
    <property type="protein sequence ID" value="KAK7865498.1"/>
    <property type="molecule type" value="Genomic_DNA"/>
</dbReference>
<dbReference type="GO" id="GO:0005506">
    <property type="term" value="F:iron ion binding"/>
    <property type="evidence" value="ECO:0007669"/>
    <property type="project" value="InterPro"/>
</dbReference>
<evidence type="ECO:0000256" key="12">
    <source>
        <dbReference type="RuleBase" id="RU000461"/>
    </source>
</evidence>
<dbReference type="InterPro" id="IPR002403">
    <property type="entry name" value="Cyt_P450_E_grp-IV"/>
</dbReference>
<evidence type="ECO:0000256" key="13">
    <source>
        <dbReference type="SAM" id="MobiDB-lite"/>
    </source>
</evidence>
<dbReference type="InterPro" id="IPR017972">
    <property type="entry name" value="Cyt_P450_CS"/>
</dbReference>
<gene>
    <name evidence="14" type="ORF">R5R35_014611</name>
</gene>
<feature type="region of interest" description="Disordered" evidence="13">
    <location>
        <begin position="280"/>
        <end position="299"/>
    </location>
</feature>
<keyword evidence="8 12" id="KW-0560">Oxidoreductase</keyword>
<dbReference type="InterPro" id="IPR036396">
    <property type="entry name" value="Cyt_P450_sf"/>
</dbReference>
<reference evidence="14 15" key="1">
    <citation type="submission" date="2024-03" db="EMBL/GenBank/DDBJ databases">
        <title>The genome assembly and annotation of the cricket Gryllus longicercus Weissman &amp; Gray.</title>
        <authorList>
            <person name="Szrajer S."/>
            <person name="Gray D."/>
            <person name="Ylla G."/>
        </authorList>
    </citation>
    <scope>NUCLEOTIDE SEQUENCE [LARGE SCALE GENOMIC DNA]</scope>
    <source>
        <strain evidence="14">DAG 2021-001</strain>
        <tissue evidence="14">Whole body minus gut</tissue>
    </source>
</reference>
<evidence type="ECO:0000313" key="14">
    <source>
        <dbReference type="EMBL" id="KAK7865498.1"/>
    </source>
</evidence>
<dbReference type="Gene3D" id="1.10.630.10">
    <property type="entry name" value="Cytochrome P450"/>
    <property type="match status" value="1"/>
</dbReference>
<evidence type="ECO:0000256" key="11">
    <source>
        <dbReference type="PIRSR" id="PIRSR602403-1"/>
    </source>
</evidence>
<dbReference type="SUPFAM" id="SSF48264">
    <property type="entry name" value="Cytochrome P450"/>
    <property type="match status" value="1"/>
</dbReference>
<dbReference type="GO" id="GO:0005789">
    <property type="term" value="C:endoplasmic reticulum membrane"/>
    <property type="evidence" value="ECO:0007669"/>
    <property type="project" value="UniProtKB-SubCell"/>
</dbReference>
<dbReference type="GO" id="GO:0004497">
    <property type="term" value="F:monooxygenase activity"/>
    <property type="evidence" value="ECO:0007669"/>
    <property type="project" value="UniProtKB-KW"/>
</dbReference>
<evidence type="ECO:0000313" key="15">
    <source>
        <dbReference type="Proteomes" id="UP001378592"/>
    </source>
</evidence>
<dbReference type="PANTHER" id="PTHR24291">
    <property type="entry name" value="CYTOCHROME P450 FAMILY 4"/>
    <property type="match status" value="1"/>
</dbReference>
<keyword evidence="10 12" id="KW-0503">Monooxygenase</keyword>
<dbReference type="AlphaFoldDB" id="A0AAN9Z2E3"/>
<keyword evidence="6 11" id="KW-0349">Heme</keyword>
<protein>
    <recommendedName>
        <fullName evidence="16">Cytochrome P450</fullName>
    </recommendedName>
</protein>
<evidence type="ECO:0000256" key="9">
    <source>
        <dbReference type="ARBA" id="ARBA00023004"/>
    </source>
</evidence>
<evidence type="ECO:0008006" key="16">
    <source>
        <dbReference type="Google" id="ProtNLM"/>
    </source>
</evidence>
<comment type="function">
    <text evidence="2">May be involved in the metabolism of insect hormones and in the breakdown of synthetic insecticides.</text>
</comment>
<accession>A0AAN9Z2E3</accession>
<dbReference type="PROSITE" id="PS00086">
    <property type="entry name" value="CYTOCHROME_P450"/>
    <property type="match status" value="1"/>
</dbReference>
<feature type="compositionally biased region" description="Polar residues" evidence="13">
    <location>
        <begin position="288"/>
        <end position="299"/>
    </location>
</feature>
<evidence type="ECO:0000256" key="5">
    <source>
        <dbReference type="ARBA" id="ARBA00010617"/>
    </source>
</evidence>
<dbReference type="PRINTS" id="PR00465">
    <property type="entry name" value="EP450IV"/>
</dbReference>
<organism evidence="14 15">
    <name type="scientific">Gryllus longicercus</name>
    <dbReference type="NCBI Taxonomy" id="2509291"/>
    <lineage>
        <taxon>Eukaryota</taxon>
        <taxon>Metazoa</taxon>
        <taxon>Ecdysozoa</taxon>
        <taxon>Arthropoda</taxon>
        <taxon>Hexapoda</taxon>
        <taxon>Insecta</taxon>
        <taxon>Pterygota</taxon>
        <taxon>Neoptera</taxon>
        <taxon>Polyneoptera</taxon>
        <taxon>Orthoptera</taxon>
        <taxon>Ensifera</taxon>
        <taxon>Gryllidea</taxon>
        <taxon>Grylloidea</taxon>
        <taxon>Gryllidae</taxon>
        <taxon>Gryllinae</taxon>
        <taxon>Gryllus</taxon>
    </lineage>
</organism>
<dbReference type="InterPro" id="IPR050196">
    <property type="entry name" value="Cytochrome_P450_Monoox"/>
</dbReference>
<comment type="similarity">
    <text evidence="5 12">Belongs to the cytochrome P450 family.</text>
</comment>
<comment type="subcellular location">
    <subcellularLocation>
        <location evidence="4">Endoplasmic reticulum membrane</location>
        <topology evidence="4">Peripheral membrane protein</topology>
    </subcellularLocation>
    <subcellularLocation>
        <location evidence="3">Microsome membrane</location>
        <topology evidence="3">Peripheral membrane protein</topology>
    </subcellularLocation>
</comment>
<evidence type="ECO:0000256" key="4">
    <source>
        <dbReference type="ARBA" id="ARBA00004406"/>
    </source>
</evidence>
<dbReference type="GO" id="GO:0020037">
    <property type="term" value="F:heme binding"/>
    <property type="evidence" value="ECO:0007669"/>
    <property type="project" value="InterPro"/>
</dbReference>
<dbReference type="PRINTS" id="PR00385">
    <property type="entry name" value="P450"/>
</dbReference>
<feature type="binding site" description="axial binding residue" evidence="11">
    <location>
        <position position="478"/>
    </location>
    <ligand>
        <name>heme</name>
        <dbReference type="ChEBI" id="CHEBI:30413"/>
    </ligand>
    <ligandPart>
        <name>Fe</name>
        <dbReference type="ChEBI" id="CHEBI:18248"/>
    </ligandPart>
</feature>
<keyword evidence="15" id="KW-1185">Reference proteome</keyword>
<dbReference type="InterPro" id="IPR001128">
    <property type="entry name" value="Cyt_P450"/>
</dbReference>
<evidence type="ECO:0000256" key="10">
    <source>
        <dbReference type="ARBA" id="ARBA00023033"/>
    </source>
</evidence>
<comment type="caution">
    <text evidence="14">The sequence shown here is derived from an EMBL/GenBank/DDBJ whole genome shotgun (WGS) entry which is preliminary data.</text>
</comment>
<evidence type="ECO:0000256" key="1">
    <source>
        <dbReference type="ARBA" id="ARBA00001971"/>
    </source>
</evidence>
<dbReference type="PANTHER" id="PTHR24291:SF50">
    <property type="entry name" value="BIFUNCTIONAL ALBAFLAVENONE MONOOXYGENASE_TERPENE SYNTHASE"/>
    <property type="match status" value="1"/>
</dbReference>
<sequence>MFSMQLWFLVENILSLLVSLPQALVAFVRDWLHFRELANRFPGPPARPIVGNLFDCGLYPNPLTLIKWIIEDVMVRYPAGQIMMGPLRVFLLSEENDVQTFLMNSKNQSRPKLLADALTYCLGRGLVTINGKEWSRHHKIITPSFHQNLLKTYVTMFDRKSDVFVEKLSEYANGSAFDVQIMTETLQLDIVIETLLGLPSNQQTTPDHDMLECISIGQKEISHRLRSPLLCIDAIYQLSSSGRKAKESLKWGRNFHNKVLEQRQAILRSKAESLMMKKSLKKDEDTSETPNIVPTDDPNVNSNKKEFNILIDALLQERGRSISHESVLDENLTLTLAGFDTTAIAIQFAFYFLAKNPHVQEKAVRELRDIFDAAGSTEVTAKTLQRMQYVDMIVKETLRLHPPVFFYVKEAGVDTPLVSNNLVVPAGAIVLISPRTMHINPKLYPDPHVFDPERFSPENSAKRHPSAFIPFGAGMRACMGRKYAILVLKTVISKVIWNYRILPDETYEPNLHWGITMVTDNGMRIKLLKRSTSR</sequence>
<evidence type="ECO:0000256" key="7">
    <source>
        <dbReference type="ARBA" id="ARBA00022723"/>
    </source>
</evidence>
<evidence type="ECO:0000256" key="2">
    <source>
        <dbReference type="ARBA" id="ARBA00003690"/>
    </source>
</evidence>
<name>A0AAN9Z2E3_9ORTH</name>
<dbReference type="GO" id="GO:0016705">
    <property type="term" value="F:oxidoreductase activity, acting on paired donors, with incorporation or reduction of molecular oxygen"/>
    <property type="evidence" value="ECO:0007669"/>
    <property type="project" value="InterPro"/>
</dbReference>
<evidence type="ECO:0000256" key="6">
    <source>
        <dbReference type="ARBA" id="ARBA00022617"/>
    </source>
</evidence>
<dbReference type="Pfam" id="PF00067">
    <property type="entry name" value="p450"/>
    <property type="match status" value="1"/>
</dbReference>
<keyword evidence="7 11" id="KW-0479">Metal-binding</keyword>